<dbReference type="PROSITE" id="PS51722">
    <property type="entry name" value="G_TR_2"/>
    <property type="match status" value="1"/>
</dbReference>
<keyword evidence="2" id="KW-0342">GTP-binding</keyword>
<dbReference type="InterPro" id="IPR027417">
    <property type="entry name" value="P-loop_NTPase"/>
</dbReference>
<dbReference type="Gene3D" id="3.40.50.300">
    <property type="entry name" value="P-loop containing nucleotide triphosphate hydrolases"/>
    <property type="match status" value="1"/>
</dbReference>
<proteinExistence type="predicted"/>
<evidence type="ECO:0000259" key="3">
    <source>
        <dbReference type="PROSITE" id="PS51722"/>
    </source>
</evidence>
<dbReference type="AlphaFoldDB" id="A0A820GH21"/>
<dbReference type="SUPFAM" id="SSF52540">
    <property type="entry name" value="P-loop containing nucleoside triphosphate hydrolases"/>
    <property type="match status" value="1"/>
</dbReference>
<reference evidence="4" key="1">
    <citation type="submission" date="2021-02" db="EMBL/GenBank/DDBJ databases">
        <authorList>
            <person name="Nowell W R."/>
        </authorList>
    </citation>
    <scope>NUCLEOTIDE SEQUENCE</scope>
</reference>
<name>A0A820GH21_9BILA</name>
<dbReference type="Pfam" id="PF00009">
    <property type="entry name" value="GTP_EFTU"/>
    <property type="match status" value="1"/>
</dbReference>
<dbReference type="Gene3D" id="2.40.30.10">
    <property type="entry name" value="Translation factors"/>
    <property type="match status" value="1"/>
</dbReference>
<feature type="non-terminal residue" evidence="4">
    <location>
        <position position="245"/>
    </location>
</feature>
<evidence type="ECO:0000256" key="1">
    <source>
        <dbReference type="ARBA" id="ARBA00022741"/>
    </source>
</evidence>
<evidence type="ECO:0000256" key="2">
    <source>
        <dbReference type="ARBA" id="ARBA00023134"/>
    </source>
</evidence>
<dbReference type="GO" id="GO:0003924">
    <property type="term" value="F:GTPase activity"/>
    <property type="evidence" value="ECO:0007669"/>
    <property type="project" value="InterPro"/>
</dbReference>
<dbReference type="InterPro" id="IPR000795">
    <property type="entry name" value="T_Tr_GTP-bd_dom"/>
</dbReference>
<dbReference type="InterPro" id="IPR050100">
    <property type="entry name" value="TRAFAC_GTPase_members"/>
</dbReference>
<evidence type="ECO:0000313" key="5">
    <source>
        <dbReference type="Proteomes" id="UP000663844"/>
    </source>
</evidence>
<comment type="caution">
    <text evidence="4">The sequence shown here is derived from an EMBL/GenBank/DDBJ whole genome shotgun (WGS) entry which is preliminary data.</text>
</comment>
<accession>A0A820GH21</accession>
<dbReference type="EMBL" id="CAJOAZ010014244">
    <property type="protein sequence ID" value="CAF4277689.1"/>
    <property type="molecule type" value="Genomic_DNA"/>
</dbReference>
<feature type="non-terminal residue" evidence="4">
    <location>
        <position position="1"/>
    </location>
</feature>
<dbReference type="PANTHER" id="PTHR23115">
    <property type="entry name" value="TRANSLATION FACTOR"/>
    <property type="match status" value="1"/>
</dbReference>
<sequence>RGNSSLKYALFMNSLEEEPCRGLGTLLRGTCKEFMTSAYHVTIVDSSGNRNFMKNMITGNSQADCALLVVSASSNEFEVDVSNEGQTLQHILLAYTLGIKQLIIIVNKMDITEPPFSETRFNQIKSELTTYLTNIGYPSETVPYIPLSSLHGDNLIDASERMPWYQGWSIDCKDGCVTGKTVLEAFDAIIPPQLPIAKPLRLPIHDVYKISGTGTVIVGRIETGVLKSNMTVNVAPLNLTAVVKS</sequence>
<keyword evidence="1" id="KW-0547">Nucleotide-binding</keyword>
<dbReference type="GO" id="GO:0005525">
    <property type="term" value="F:GTP binding"/>
    <property type="evidence" value="ECO:0007669"/>
    <property type="project" value="UniProtKB-KW"/>
</dbReference>
<dbReference type="PRINTS" id="PR00315">
    <property type="entry name" value="ELONGATNFCT"/>
</dbReference>
<gene>
    <name evidence="4" type="ORF">OXD698_LOCUS44879</name>
</gene>
<organism evidence="4 5">
    <name type="scientific">Adineta steineri</name>
    <dbReference type="NCBI Taxonomy" id="433720"/>
    <lineage>
        <taxon>Eukaryota</taxon>
        <taxon>Metazoa</taxon>
        <taxon>Spiralia</taxon>
        <taxon>Gnathifera</taxon>
        <taxon>Rotifera</taxon>
        <taxon>Eurotatoria</taxon>
        <taxon>Bdelloidea</taxon>
        <taxon>Adinetida</taxon>
        <taxon>Adinetidae</taxon>
        <taxon>Adineta</taxon>
    </lineage>
</organism>
<dbReference type="Proteomes" id="UP000663844">
    <property type="component" value="Unassembled WGS sequence"/>
</dbReference>
<protein>
    <recommendedName>
        <fullName evidence="3">Tr-type G domain-containing protein</fullName>
    </recommendedName>
</protein>
<evidence type="ECO:0000313" key="4">
    <source>
        <dbReference type="EMBL" id="CAF4277689.1"/>
    </source>
</evidence>
<feature type="domain" description="Tr-type G" evidence="3">
    <location>
        <begin position="1"/>
        <end position="194"/>
    </location>
</feature>